<reference evidence="7" key="1">
    <citation type="journal article" date="2014" name="Int. J. Syst. Evol. Microbiol.">
        <title>Complete genome sequence of Corynebacterium casei LMG S-19264T (=DSM 44701T), isolated from a smear-ripened cheese.</title>
        <authorList>
            <consortium name="US DOE Joint Genome Institute (JGI-PGF)"/>
            <person name="Walter F."/>
            <person name="Albersmeier A."/>
            <person name="Kalinowski J."/>
            <person name="Ruckert C."/>
        </authorList>
    </citation>
    <scope>NUCLEOTIDE SEQUENCE</scope>
    <source>
        <strain evidence="7">KCTC 42097</strain>
    </source>
</reference>
<dbReference type="GO" id="GO:0005524">
    <property type="term" value="F:ATP binding"/>
    <property type="evidence" value="ECO:0007669"/>
    <property type="project" value="UniProtKB-KW"/>
</dbReference>
<dbReference type="SUPFAM" id="SSF52540">
    <property type="entry name" value="P-loop containing nucleoside triphosphate hydrolases"/>
    <property type="match status" value="1"/>
</dbReference>
<organism evidence="7 8">
    <name type="scientific">Limoniibacter endophyticus</name>
    <dbReference type="NCBI Taxonomy" id="1565040"/>
    <lineage>
        <taxon>Bacteria</taxon>
        <taxon>Pseudomonadati</taxon>
        <taxon>Pseudomonadota</taxon>
        <taxon>Alphaproteobacteria</taxon>
        <taxon>Hyphomicrobiales</taxon>
        <taxon>Bartonellaceae</taxon>
        <taxon>Limoniibacter</taxon>
    </lineage>
</organism>
<evidence type="ECO:0000313" key="8">
    <source>
        <dbReference type="Proteomes" id="UP000641137"/>
    </source>
</evidence>
<keyword evidence="4 7" id="KW-0067">ATP-binding</keyword>
<evidence type="ECO:0000256" key="3">
    <source>
        <dbReference type="ARBA" id="ARBA00022741"/>
    </source>
</evidence>
<dbReference type="SMART" id="SM00382">
    <property type="entry name" value="AAA"/>
    <property type="match status" value="1"/>
</dbReference>
<gene>
    <name evidence="7" type="ORF">GCM10010136_32980</name>
</gene>
<proteinExistence type="inferred from homology"/>
<dbReference type="PROSITE" id="PS50893">
    <property type="entry name" value="ABC_TRANSPORTER_2"/>
    <property type="match status" value="1"/>
</dbReference>
<evidence type="ECO:0000256" key="4">
    <source>
        <dbReference type="ARBA" id="ARBA00022840"/>
    </source>
</evidence>
<dbReference type="Proteomes" id="UP000641137">
    <property type="component" value="Unassembled WGS sequence"/>
</dbReference>
<dbReference type="GO" id="GO:0016887">
    <property type="term" value="F:ATP hydrolysis activity"/>
    <property type="evidence" value="ECO:0007669"/>
    <property type="project" value="InterPro"/>
</dbReference>
<accession>A0A8J3DV27</accession>
<dbReference type="InterPro" id="IPR003439">
    <property type="entry name" value="ABC_transporter-like_ATP-bd"/>
</dbReference>
<dbReference type="InterPro" id="IPR003593">
    <property type="entry name" value="AAA+_ATPase"/>
</dbReference>
<keyword evidence="3" id="KW-0547">Nucleotide-binding</keyword>
<dbReference type="Gene3D" id="3.40.50.300">
    <property type="entry name" value="P-loop containing nucleotide triphosphate hydrolases"/>
    <property type="match status" value="1"/>
</dbReference>
<evidence type="ECO:0000256" key="1">
    <source>
        <dbReference type="ARBA" id="ARBA00005417"/>
    </source>
</evidence>
<comment type="caution">
    <text evidence="7">The sequence shown here is derived from an EMBL/GenBank/DDBJ whole genome shotgun (WGS) entry which is preliminary data.</text>
</comment>
<sequence length="233" mass="25125">MTALRLENFSCGYGLTTIVQSADLTLVEGRVTCLFGRNGAGKTTLLRGIMGLASRKGGIIRVQGTDIVKLETHEIAAHRIAYVPQGRRLFAELTVDENLEIGLMARSETNATRDSVLSRFPVLRERLSQRAGSLSGGEQQMLAIARALAIDPAVLLLDEPTEGLMPSMIDAIRQIVRELAAAGVAVLLVEQRIDAVLSVADSVIFMENGRTRPAVSPAELAADEDLVKRFMGV</sequence>
<comment type="similarity">
    <text evidence="1">Belongs to the ABC transporter superfamily.</text>
</comment>
<dbReference type="GO" id="GO:0015807">
    <property type="term" value="P:L-amino acid transport"/>
    <property type="evidence" value="ECO:0007669"/>
    <property type="project" value="TreeGrafter"/>
</dbReference>
<feature type="domain" description="ABC transporter" evidence="6">
    <location>
        <begin position="4"/>
        <end position="233"/>
    </location>
</feature>
<reference evidence="7" key="2">
    <citation type="submission" date="2020-09" db="EMBL/GenBank/DDBJ databases">
        <authorList>
            <person name="Sun Q."/>
            <person name="Kim S."/>
        </authorList>
    </citation>
    <scope>NUCLEOTIDE SEQUENCE</scope>
    <source>
        <strain evidence="7">KCTC 42097</strain>
    </source>
</reference>
<dbReference type="Pfam" id="PF00005">
    <property type="entry name" value="ABC_tran"/>
    <property type="match status" value="1"/>
</dbReference>
<evidence type="ECO:0000259" key="6">
    <source>
        <dbReference type="PROSITE" id="PS50893"/>
    </source>
</evidence>
<dbReference type="PROSITE" id="PS00211">
    <property type="entry name" value="ABC_TRANSPORTER_1"/>
    <property type="match status" value="1"/>
</dbReference>
<keyword evidence="2" id="KW-0813">Transport</keyword>
<keyword evidence="5" id="KW-0029">Amino-acid transport</keyword>
<evidence type="ECO:0000256" key="5">
    <source>
        <dbReference type="ARBA" id="ARBA00022970"/>
    </source>
</evidence>
<dbReference type="PANTHER" id="PTHR43820:SF4">
    <property type="entry name" value="HIGH-AFFINITY BRANCHED-CHAIN AMINO ACID TRANSPORT ATP-BINDING PROTEIN LIVF"/>
    <property type="match status" value="1"/>
</dbReference>
<dbReference type="AlphaFoldDB" id="A0A8J3DV27"/>
<name>A0A8J3DV27_9HYPH</name>
<evidence type="ECO:0000256" key="2">
    <source>
        <dbReference type="ARBA" id="ARBA00022448"/>
    </source>
</evidence>
<keyword evidence="8" id="KW-1185">Reference proteome</keyword>
<dbReference type="InterPro" id="IPR052156">
    <property type="entry name" value="BCAA_Transport_ATP-bd_LivF"/>
</dbReference>
<evidence type="ECO:0000313" key="7">
    <source>
        <dbReference type="EMBL" id="GHC80103.1"/>
    </source>
</evidence>
<dbReference type="RefSeq" id="WP_189492774.1">
    <property type="nucleotide sequence ID" value="NZ_BMZO01000012.1"/>
</dbReference>
<dbReference type="CDD" id="cd03224">
    <property type="entry name" value="ABC_TM1139_LivF_branched"/>
    <property type="match status" value="1"/>
</dbReference>
<dbReference type="InterPro" id="IPR017871">
    <property type="entry name" value="ABC_transporter-like_CS"/>
</dbReference>
<dbReference type="PANTHER" id="PTHR43820">
    <property type="entry name" value="HIGH-AFFINITY BRANCHED-CHAIN AMINO ACID TRANSPORT ATP-BINDING PROTEIN LIVF"/>
    <property type="match status" value="1"/>
</dbReference>
<protein>
    <submittedName>
        <fullName evidence="7">ABC transporter ATP-binding protein</fullName>
    </submittedName>
</protein>
<dbReference type="InterPro" id="IPR027417">
    <property type="entry name" value="P-loop_NTPase"/>
</dbReference>
<dbReference type="EMBL" id="BMZO01000012">
    <property type="protein sequence ID" value="GHC80103.1"/>
    <property type="molecule type" value="Genomic_DNA"/>
</dbReference>
<dbReference type="GO" id="GO:0015658">
    <property type="term" value="F:branched-chain amino acid transmembrane transporter activity"/>
    <property type="evidence" value="ECO:0007669"/>
    <property type="project" value="TreeGrafter"/>
</dbReference>